<evidence type="ECO:0000313" key="3">
    <source>
        <dbReference type="Proteomes" id="UP000515934"/>
    </source>
</evidence>
<feature type="transmembrane region" description="Helical" evidence="1">
    <location>
        <begin position="40"/>
        <end position="59"/>
    </location>
</feature>
<dbReference type="EMBL" id="CP060716">
    <property type="protein sequence ID" value="QNN63717.1"/>
    <property type="molecule type" value="Genomic_DNA"/>
</dbReference>
<evidence type="ECO:0008006" key="4">
    <source>
        <dbReference type="Google" id="ProtNLM"/>
    </source>
</evidence>
<feature type="transmembrane region" description="Helical" evidence="1">
    <location>
        <begin position="384"/>
        <end position="406"/>
    </location>
</feature>
<feature type="transmembrane region" description="Helical" evidence="1">
    <location>
        <begin position="12"/>
        <end position="34"/>
    </location>
</feature>
<dbReference type="AlphaFoldDB" id="A0A7G9S792"/>
<protein>
    <recommendedName>
        <fullName evidence="4">Oligosaccharide flippase family protein</fullName>
    </recommendedName>
</protein>
<feature type="transmembrane region" description="Helical" evidence="1">
    <location>
        <begin position="92"/>
        <end position="110"/>
    </location>
</feature>
<name>A0A7G9S792_9MICO</name>
<evidence type="ECO:0000256" key="1">
    <source>
        <dbReference type="SAM" id="Phobius"/>
    </source>
</evidence>
<keyword evidence="1" id="KW-0472">Membrane</keyword>
<proteinExistence type="predicted"/>
<feature type="transmembrane region" description="Helical" evidence="1">
    <location>
        <begin position="149"/>
        <end position="169"/>
    </location>
</feature>
<dbReference type="Proteomes" id="UP000515934">
    <property type="component" value="Chromosome"/>
</dbReference>
<organism evidence="2 3">
    <name type="scientific">Leucobacter denitrificans</name>
    <dbReference type="NCBI Taxonomy" id="683042"/>
    <lineage>
        <taxon>Bacteria</taxon>
        <taxon>Bacillati</taxon>
        <taxon>Actinomycetota</taxon>
        <taxon>Actinomycetes</taxon>
        <taxon>Micrococcales</taxon>
        <taxon>Microbacteriaceae</taxon>
        <taxon>Leucobacter</taxon>
    </lineage>
</organism>
<feature type="transmembrane region" description="Helical" evidence="1">
    <location>
        <begin position="358"/>
        <end position="378"/>
    </location>
</feature>
<keyword evidence="1" id="KW-1133">Transmembrane helix</keyword>
<dbReference type="RefSeq" id="WP_187556175.1">
    <property type="nucleotide sequence ID" value="NZ_CP060716.1"/>
</dbReference>
<feature type="transmembrane region" description="Helical" evidence="1">
    <location>
        <begin position="175"/>
        <end position="193"/>
    </location>
</feature>
<evidence type="ECO:0000313" key="2">
    <source>
        <dbReference type="EMBL" id="QNN63717.1"/>
    </source>
</evidence>
<keyword evidence="1" id="KW-0812">Transmembrane</keyword>
<feature type="transmembrane region" description="Helical" evidence="1">
    <location>
        <begin position="329"/>
        <end position="351"/>
    </location>
</feature>
<sequence>MSTARRSDFRTAIAAIAAMVPGFTLPFILTWAFSPRESDQVLLAFSIVTSLTAIVGSAIELNTVSELGRSLRDTKMPPRSSVNGYRRRVRSYGFYAVGIISVLLTVFYSWGSVPSWQFLLLCGSMTVVPLIGIFSATESGILIAVGDSAYSIGLQVLRTAIPAIVILVWREVPLLVLPFAFIIGELSRYLFLVRRRSTILRRYDAVQSGELLTKGMIWQSLSAATSQGAPVIDRVFLSNAPIGSVSTYELADKLYYAALQFLNYGFLVRRVGRWSRLPQLSRVDAKKLLRKDLFFLGITAAVLSAIGASALLCAMLLPLPDLWRTSASWAIVLLLSLPASIIIMSASRLLIIARRQRLLLWFSLLTLVTNLTLNAIFFTLLGPFGIILATICTRFVSLIAYGVVLWRIAPTISEI</sequence>
<feature type="transmembrane region" description="Helical" evidence="1">
    <location>
        <begin position="116"/>
        <end position="137"/>
    </location>
</feature>
<keyword evidence="3" id="KW-1185">Reference proteome</keyword>
<feature type="transmembrane region" description="Helical" evidence="1">
    <location>
        <begin position="293"/>
        <end position="317"/>
    </location>
</feature>
<reference evidence="2 3" key="1">
    <citation type="submission" date="2020-08" db="EMBL/GenBank/DDBJ databases">
        <title>Genome sequence of Leucobacter denitrificans KACC 14055T.</title>
        <authorList>
            <person name="Hyun D.-W."/>
            <person name="Bae J.-W."/>
        </authorList>
    </citation>
    <scope>NUCLEOTIDE SEQUENCE [LARGE SCALE GENOMIC DNA]</scope>
    <source>
        <strain evidence="2 3">KACC 14055</strain>
    </source>
</reference>
<gene>
    <name evidence="2" type="ORF">H9L06_05370</name>
</gene>
<accession>A0A7G9S792</accession>
<dbReference type="KEGG" id="ldn:H9L06_05370"/>